<dbReference type="InterPro" id="IPR052907">
    <property type="entry name" value="Beta-lactamase/esterase"/>
</dbReference>
<organism evidence="2 3">
    <name type="scientific">Lingula anatina</name>
    <name type="common">Brachiopod</name>
    <name type="synonym">Lingula unguis</name>
    <dbReference type="NCBI Taxonomy" id="7574"/>
    <lineage>
        <taxon>Eukaryota</taxon>
        <taxon>Metazoa</taxon>
        <taxon>Spiralia</taxon>
        <taxon>Lophotrochozoa</taxon>
        <taxon>Brachiopoda</taxon>
        <taxon>Linguliformea</taxon>
        <taxon>Lingulata</taxon>
        <taxon>Lingulida</taxon>
        <taxon>Linguloidea</taxon>
        <taxon>Lingulidae</taxon>
        <taxon>Lingula</taxon>
    </lineage>
</organism>
<dbReference type="PANTHER" id="PTHR43319">
    <property type="entry name" value="BETA-LACTAMASE-RELATED"/>
    <property type="match status" value="1"/>
</dbReference>
<dbReference type="InterPro" id="IPR001466">
    <property type="entry name" value="Beta-lactam-related"/>
</dbReference>
<dbReference type="AlphaFoldDB" id="A0A1S3I8N9"/>
<dbReference type="SUPFAM" id="SSF56601">
    <property type="entry name" value="beta-lactamase/transpeptidase-like"/>
    <property type="match status" value="1"/>
</dbReference>
<protein>
    <submittedName>
        <fullName evidence="3">Beta-lactamase domain-containing protein 2 isoform X1</fullName>
    </submittedName>
</protein>
<dbReference type="Gene3D" id="3.40.710.10">
    <property type="entry name" value="DD-peptidase/beta-lactamase superfamily"/>
    <property type="match status" value="1"/>
</dbReference>
<evidence type="ECO:0000259" key="1">
    <source>
        <dbReference type="Pfam" id="PF00144"/>
    </source>
</evidence>
<keyword evidence="2" id="KW-1185">Reference proteome</keyword>
<evidence type="ECO:0000313" key="2">
    <source>
        <dbReference type="Proteomes" id="UP000085678"/>
    </source>
</evidence>
<reference evidence="3" key="1">
    <citation type="submission" date="2025-08" db="UniProtKB">
        <authorList>
            <consortium name="RefSeq"/>
        </authorList>
    </citation>
    <scope>IDENTIFICATION</scope>
    <source>
        <tissue evidence="3">Gonads</tissue>
    </source>
</reference>
<sequence length="429" mass="47542">MSAWKVAGIVLLTAIAVTYIPNYLNRLPVRDVQGWTAPGWKKVAKVYSDMLKSGQEKGGGFAVYHKGELVVDIWGGYRDTQGEGVPWKEDTLGLFFSTTKGVAALMVAMLVDRGHLDYDKTVATYWPEFAQNGKEKVTVAQLLSHQAGLSAVDFEVTEKLHNNTEEFGKLLAAQKPFWKPGTAHGYHALTFGMYVDQLMRRADPKKRGVQQFFKEELAKPLGLDFFIGLPPEEMYRMSRLYMMGLAEGFVHNILTANFESFNLYKHMLFDPLAQKAMSSAAFLNKQSLNQIEILRIPLASMMGIGTPKSIAKLYGVLANGGATKDFRMLSKGMIKKLQEPAQQTEDPKDRTLGFESEIKLGFFVANNPKGQPLIGHPGAGGQMGYADVNYNLGFAYLTNHGGTRLVDPRYIALAEATYECADAAIKTKK</sequence>
<evidence type="ECO:0000313" key="3">
    <source>
        <dbReference type="RefSeq" id="XP_013394558.1"/>
    </source>
</evidence>
<name>A0A1S3I8N9_LINAN</name>
<dbReference type="InterPro" id="IPR012338">
    <property type="entry name" value="Beta-lactam/transpept-like"/>
</dbReference>
<dbReference type="OrthoDB" id="5946976at2759"/>
<gene>
    <name evidence="3" type="primary">LOC106162007</name>
</gene>
<dbReference type="GeneID" id="106162007"/>
<feature type="domain" description="Beta-lactamase-related" evidence="1">
    <location>
        <begin position="44"/>
        <end position="414"/>
    </location>
</feature>
<dbReference type="RefSeq" id="XP_013394558.1">
    <property type="nucleotide sequence ID" value="XM_013539104.2"/>
</dbReference>
<dbReference type="PANTHER" id="PTHR43319:SF3">
    <property type="entry name" value="BETA-LACTAMASE-RELATED DOMAIN-CONTAINING PROTEIN"/>
    <property type="match status" value="1"/>
</dbReference>
<dbReference type="Proteomes" id="UP000085678">
    <property type="component" value="Unplaced"/>
</dbReference>
<proteinExistence type="predicted"/>
<dbReference type="Pfam" id="PF00144">
    <property type="entry name" value="Beta-lactamase"/>
    <property type="match status" value="1"/>
</dbReference>
<accession>A0A1S3I8N9</accession>
<dbReference type="KEGG" id="lak:106162007"/>